<feature type="compositionally biased region" description="Basic and acidic residues" evidence="1">
    <location>
        <begin position="207"/>
        <end position="220"/>
    </location>
</feature>
<organism evidence="2">
    <name type="scientific">marine sediment metagenome</name>
    <dbReference type="NCBI Taxonomy" id="412755"/>
    <lineage>
        <taxon>unclassified sequences</taxon>
        <taxon>metagenomes</taxon>
        <taxon>ecological metagenomes</taxon>
    </lineage>
</organism>
<sequence length="269" mass="30359">MMKFIQGGLRKMNKKGCGERYGKDKAYCTGEPGWICPKCKPKNEKTWRLIHPDGTESLMNYNPEEKPQNHGHFDSIGSSDVCRKCKKPKEKHLTGWDKHKEYCSFYPNIHFEPTEIGTHSPENRASELSTDTPEVSQGFNLPSNASGTHSQQKTNSKENRQFSLDSADNNSLTEETAVNTRNSSTEDTPEVFVDAFSSGTHSQQDASTRKNEELGNKDNDSSDTFILSEKKWLVSMLKAHRVHIGQSNEKDVKMCDRIINKLAGDDLVK</sequence>
<evidence type="ECO:0000313" key="2">
    <source>
        <dbReference type="EMBL" id="KKN59804.1"/>
    </source>
</evidence>
<comment type="caution">
    <text evidence="2">The sequence shown here is derived from an EMBL/GenBank/DDBJ whole genome shotgun (WGS) entry which is preliminary data.</text>
</comment>
<evidence type="ECO:0000256" key="1">
    <source>
        <dbReference type="SAM" id="MobiDB-lite"/>
    </source>
</evidence>
<name>A0A0F9RYA3_9ZZZZ</name>
<feature type="region of interest" description="Disordered" evidence="1">
    <location>
        <begin position="114"/>
        <end position="222"/>
    </location>
</feature>
<protein>
    <submittedName>
        <fullName evidence="2">Uncharacterized protein</fullName>
    </submittedName>
</protein>
<feature type="compositionally biased region" description="Polar residues" evidence="1">
    <location>
        <begin position="161"/>
        <end position="186"/>
    </location>
</feature>
<proteinExistence type="predicted"/>
<accession>A0A0F9RYA3</accession>
<dbReference type="AlphaFoldDB" id="A0A0F9RYA3"/>
<feature type="compositionally biased region" description="Polar residues" evidence="1">
    <location>
        <begin position="126"/>
        <end position="154"/>
    </location>
</feature>
<reference evidence="2" key="1">
    <citation type="journal article" date="2015" name="Nature">
        <title>Complex archaea that bridge the gap between prokaryotes and eukaryotes.</title>
        <authorList>
            <person name="Spang A."/>
            <person name="Saw J.H."/>
            <person name="Jorgensen S.L."/>
            <person name="Zaremba-Niedzwiedzka K."/>
            <person name="Martijn J."/>
            <person name="Lind A.E."/>
            <person name="van Eijk R."/>
            <person name="Schleper C."/>
            <person name="Guy L."/>
            <person name="Ettema T.J."/>
        </authorList>
    </citation>
    <scope>NUCLEOTIDE SEQUENCE</scope>
</reference>
<feature type="compositionally biased region" description="Polar residues" evidence="1">
    <location>
        <begin position="197"/>
        <end position="206"/>
    </location>
</feature>
<dbReference type="EMBL" id="LAZR01000714">
    <property type="protein sequence ID" value="KKN59804.1"/>
    <property type="molecule type" value="Genomic_DNA"/>
</dbReference>
<gene>
    <name evidence="2" type="ORF">LCGC14_0538020</name>
</gene>